<sequence>MGSSALLSCWFWMQAPVSSRARSIQRSKDDDSNNSSPEWDNGNKTEFDRTVGETTRETEIRWQERLDVAENEDRSCSPMGSGGLCTVGPLCKTVKPFPEME</sequence>
<evidence type="ECO:0000313" key="3">
    <source>
        <dbReference type="EMBL" id="KAH7275406.1"/>
    </source>
</evidence>
<evidence type="ECO:0000313" key="4">
    <source>
        <dbReference type="Proteomes" id="UP000736672"/>
    </source>
</evidence>
<dbReference type="EMBL" id="JAGTJS010000001">
    <property type="protein sequence ID" value="KAH7275406.1"/>
    <property type="molecule type" value="Genomic_DNA"/>
</dbReference>
<keyword evidence="2" id="KW-0732">Signal</keyword>
<feature type="signal peptide" evidence="2">
    <location>
        <begin position="1"/>
        <end position="21"/>
    </location>
</feature>
<evidence type="ECO:0000256" key="1">
    <source>
        <dbReference type="SAM" id="MobiDB-lite"/>
    </source>
</evidence>
<evidence type="ECO:0000256" key="2">
    <source>
        <dbReference type="SAM" id="SignalP"/>
    </source>
</evidence>
<gene>
    <name evidence="3" type="ORF">B0J15DRAFT_457581</name>
</gene>
<comment type="caution">
    <text evidence="3">The sequence shown here is derived from an EMBL/GenBank/DDBJ whole genome shotgun (WGS) entry which is preliminary data.</text>
</comment>
<protein>
    <recommendedName>
        <fullName evidence="5">Secreted protein</fullName>
    </recommendedName>
</protein>
<feature type="region of interest" description="Disordered" evidence="1">
    <location>
        <begin position="17"/>
        <end position="58"/>
    </location>
</feature>
<feature type="chain" id="PRO_5040173261" description="Secreted protein" evidence="2">
    <location>
        <begin position="22"/>
        <end position="101"/>
    </location>
</feature>
<dbReference type="Proteomes" id="UP000736672">
    <property type="component" value="Unassembled WGS sequence"/>
</dbReference>
<proteinExistence type="predicted"/>
<evidence type="ECO:0008006" key="5">
    <source>
        <dbReference type="Google" id="ProtNLM"/>
    </source>
</evidence>
<accession>A0A9P9RDC1</accession>
<name>A0A9P9RDC1_FUSSL</name>
<dbReference type="AlphaFoldDB" id="A0A9P9RDC1"/>
<organism evidence="3 4">
    <name type="scientific">Fusarium solani</name>
    <name type="common">Filamentous fungus</name>
    <dbReference type="NCBI Taxonomy" id="169388"/>
    <lineage>
        <taxon>Eukaryota</taxon>
        <taxon>Fungi</taxon>
        <taxon>Dikarya</taxon>
        <taxon>Ascomycota</taxon>
        <taxon>Pezizomycotina</taxon>
        <taxon>Sordariomycetes</taxon>
        <taxon>Hypocreomycetidae</taxon>
        <taxon>Hypocreales</taxon>
        <taxon>Nectriaceae</taxon>
        <taxon>Fusarium</taxon>
        <taxon>Fusarium solani species complex</taxon>
    </lineage>
</organism>
<keyword evidence="4" id="KW-1185">Reference proteome</keyword>
<reference evidence="3" key="1">
    <citation type="journal article" date="2021" name="Nat. Commun.">
        <title>Genetic determinants of endophytism in the Arabidopsis root mycobiome.</title>
        <authorList>
            <person name="Mesny F."/>
            <person name="Miyauchi S."/>
            <person name="Thiergart T."/>
            <person name="Pickel B."/>
            <person name="Atanasova L."/>
            <person name="Karlsson M."/>
            <person name="Huettel B."/>
            <person name="Barry K.W."/>
            <person name="Haridas S."/>
            <person name="Chen C."/>
            <person name="Bauer D."/>
            <person name="Andreopoulos W."/>
            <person name="Pangilinan J."/>
            <person name="LaButti K."/>
            <person name="Riley R."/>
            <person name="Lipzen A."/>
            <person name="Clum A."/>
            <person name="Drula E."/>
            <person name="Henrissat B."/>
            <person name="Kohler A."/>
            <person name="Grigoriev I.V."/>
            <person name="Martin F.M."/>
            <person name="Hacquard S."/>
        </authorList>
    </citation>
    <scope>NUCLEOTIDE SEQUENCE</scope>
    <source>
        <strain evidence="3">FSSC 5 MPI-SDFR-AT-0091</strain>
    </source>
</reference>
<feature type="compositionally biased region" description="Basic and acidic residues" evidence="1">
    <location>
        <begin position="41"/>
        <end position="58"/>
    </location>
</feature>